<organism evidence="4">
    <name type="scientific">hydrothermal vent metagenome</name>
    <dbReference type="NCBI Taxonomy" id="652676"/>
    <lineage>
        <taxon>unclassified sequences</taxon>
        <taxon>metagenomes</taxon>
        <taxon>ecological metagenomes</taxon>
    </lineage>
</organism>
<keyword evidence="1" id="KW-0472">Membrane</keyword>
<name>A0A3B0TJM0_9ZZZZ</name>
<protein>
    <recommendedName>
        <fullName evidence="5">DUF2207 domain-containing protein</fullName>
    </recommendedName>
</protein>
<dbReference type="AlphaFoldDB" id="A0A3B0TJM0"/>
<feature type="domain" description="Predicted membrane protein YciQ-like C-terminal" evidence="3">
    <location>
        <begin position="165"/>
        <end position="419"/>
    </location>
</feature>
<proteinExistence type="predicted"/>
<evidence type="ECO:0008006" key="5">
    <source>
        <dbReference type="Google" id="ProtNLM"/>
    </source>
</evidence>
<dbReference type="Pfam" id="PF09972">
    <property type="entry name" value="DUF2207"/>
    <property type="match status" value="1"/>
</dbReference>
<keyword evidence="1" id="KW-0812">Transmembrane</keyword>
<reference evidence="4" key="1">
    <citation type="submission" date="2018-06" db="EMBL/GenBank/DDBJ databases">
        <authorList>
            <person name="Zhirakovskaya E."/>
        </authorList>
    </citation>
    <scope>NUCLEOTIDE SEQUENCE</scope>
</reference>
<accession>A0A3B0TJM0</accession>
<evidence type="ECO:0000259" key="2">
    <source>
        <dbReference type="Pfam" id="PF09972"/>
    </source>
</evidence>
<keyword evidence="1" id="KW-1133">Transmembrane helix</keyword>
<dbReference type="InterPro" id="IPR048389">
    <property type="entry name" value="YciQ-like_C"/>
</dbReference>
<sequence>MSYTMTGLAVAYDDVIDVNMQVWGDQWAVGNYELTARVILPEGAEESDVYVWGHPYDVDGSTSLGDDGVSPSLTAYDIPPERWVELRTAFPTDLLTSTDGARRVSGDGLDTILTEELRFAQENEAASRAAGIGLILGVAAIFLIAGGLGLWIYLRYGREPRVDYDREYEQAPPTDLTPSEVGALLSQGKVTEREFTATLFDLIRMGAINAAPTQVTSKTWGGLRTETVTDLELSLGDKTTGLRDFEQSVMTVIKRVLDDGPTPLTEFRDRIREDAEANARTYDVYQERVSDAITRSGMLDTSGNRAAFLTALVAAIMAVATWIILPRTLANLPGGAIAGVLIAIGAVIGAILLIAVIAFRKVRVRKTPEGALEAARWLAFKRYLTDFSRLEEAPAISLELWDRYLVYAIGFGIASEVLAQARLVAPPELADTSTIYWYGTYGLSGGSTENAFSGIQSALSGAFTPPSS</sequence>
<evidence type="ECO:0000259" key="3">
    <source>
        <dbReference type="Pfam" id="PF20990"/>
    </source>
</evidence>
<dbReference type="EMBL" id="UOEI01000644">
    <property type="protein sequence ID" value="VAW08834.1"/>
    <property type="molecule type" value="Genomic_DNA"/>
</dbReference>
<feature type="transmembrane region" description="Helical" evidence="1">
    <location>
        <begin position="306"/>
        <end position="325"/>
    </location>
</feature>
<evidence type="ECO:0000313" key="4">
    <source>
        <dbReference type="EMBL" id="VAW08834.1"/>
    </source>
</evidence>
<evidence type="ECO:0000256" key="1">
    <source>
        <dbReference type="SAM" id="Phobius"/>
    </source>
</evidence>
<feature type="domain" description="DUF2207" evidence="2">
    <location>
        <begin position="2"/>
        <end position="90"/>
    </location>
</feature>
<dbReference type="InterPro" id="IPR018702">
    <property type="entry name" value="DUF2207"/>
</dbReference>
<dbReference type="Pfam" id="PF20990">
    <property type="entry name" value="DUF2207_C"/>
    <property type="match status" value="1"/>
</dbReference>
<feature type="non-terminal residue" evidence="4">
    <location>
        <position position="468"/>
    </location>
</feature>
<feature type="transmembrane region" description="Helical" evidence="1">
    <location>
        <begin position="337"/>
        <end position="359"/>
    </location>
</feature>
<gene>
    <name evidence="4" type="ORF">MNBD_ACTINO01-244</name>
</gene>
<feature type="transmembrane region" description="Helical" evidence="1">
    <location>
        <begin position="129"/>
        <end position="154"/>
    </location>
</feature>